<dbReference type="Pfam" id="PF17876">
    <property type="entry name" value="CSD2"/>
    <property type="match status" value="1"/>
</dbReference>
<dbReference type="InterPro" id="IPR050180">
    <property type="entry name" value="RNR_Ribonuclease"/>
</dbReference>
<dbReference type="PANTHER" id="PTHR23355">
    <property type="entry name" value="RIBONUCLEASE"/>
    <property type="match status" value="1"/>
</dbReference>
<dbReference type="InterPro" id="IPR040476">
    <property type="entry name" value="CSD2"/>
</dbReference>
<dbReference type="InterPro" id="IPR003029">
    <property type="entry name" value="S1_domain"/>
</dbReference>
<accession>A0A0W8FYD2</accession>
<dbReference type="Pfam" id="PF00773">
    <property type="entry name" value="RNB"/>
    <property type="match status" value="1"/>
</dbReference>
<gene>
    <name evidence="10" type="ORF">ASZ90_004227</name>
</gene>
<dbReference type="EMBL" id="LNQE01000569">
    <property type="protein sequence ID" value="KUG25943.1"/>
    <property type="molecule type" value="Genomic_DNA"/>
</dbReference>
<dbReference type="GO" id="GO:0003723">
    <property type="term" value="F:RNA binding"/>
    <property type="evidence" value="ECO:0007669"/>
    <property type="project" value="UniProtKB-KW"/>
</dbReference>
<evidence type="ECO:0000259" key="9">
    <source>
        <dbReference type="PROSITE" id="PS50126"/>
    </source>
</evidence>
<evidence type="ECO:0000256" key="2">
    <source>
        <dbReference type="ARBA" id="ARBA00004496"/>
    </source>
</evidence>
<dbReference type="InterPro" id="IPR012340">
    <property type="entry name" value="NA-bd_OB-fold"/>
</dbReference>
<evidence type="ECO:0000256" key="1">
    <source>
        <dbReference type="ARBA" id="ARBA00001849"/>
    </source>
</evidence>
<dbReference type="HAMAP" id="MF_01895">
    <property type="entry name" value="RNase_R"/>
    <property type="match status" value="1"/>
</dbReference>
<dbReference type="GO" id="GO:0006402">
    <property type="term" value="P:mRNA catabolic process"/>
    <property type="evidence" value="ECO:0007669"/>
    <property type="project" value="TreeGrafter"/>
</dbReference>
<dbReference type="InterPro" id="IPR013223">
    <property type="entry name" value="RNase_B_OB_dom"/>
</dbReference>
<dbReference type="GO" id="GO:0005829">
    <property type="term" value="C:cytosol"/>
    <property type="evidence" value="ECO:0007669"/>
    <property type="project" value="TreeGrafter"/>
</dbReference>
<dbReference type="Pfam" id="PF08206">
    <property type="entry name" value="OB_RNB"/>
    <property type="match status" value="1"/>
</dbReference>
<dbReference type="SUPFAM" id="SSF50249">
    <property type="entry name" value="Nucleic acid-binding proteins"/>
    <property type="match status" value="4"/>
</dbReference>
<keyword evidence="5" id="KW-0540">Nuclease</keyword>
<dbReference type="PROSITE" id="PS50126">
    <property type="entry name" value="S1"/>
    <property type="match status" value="1"/>
</dbReference>
<dbReference type="NCBIfam" id="TIGR02063">
    <property type="entry name" value="RNase_R"/>
    <property type="match status" value="1"/>
</dbReference>
<comment type="caution">
    <text evidence="10">The sequence shown here is derived from an EMBL/GenBank/DDBJ whole genome shotgun (WGS) entry which is preliminary data.</text>
</comment>
<evidence type="ECO:0000256" key="6">
    <source>
        <dbReference type="ARBA" id="ARBA00022801"/>
    </source>
</evidence>
<keyword evidence="8" id="KW-0694">RNA-binding</keyword>
<dbReference type="InterPro" id="IPR022966">
    <property type="entry name" value="RNase_II/R_CS"/>
</dbReference>
<comment type="subcellular location">
    <subcellularLocation>
        <location evidence="2">Cytoplasm</location>
    </subcellularLocation>
</comment>
<reference evidence="10" key="1">
    <citation type="journal article" date="2015" name="Proc. Natl. Acad. Sci. U.S.A.">
        <title>Networks of energetic and metabolic interactions define dynamics in microbial communities.</title>
        <authorList>
            <person name="Embree M."/>
            <person name="Liu J.K."/>
            <person name="Al-Bassam M.M."/>
            <person name="Zengler K."/>
        </authorList>
    </citation>
    <scope>NUCLEOTIDE SEQUENCE</scope>
</reference>
<evidence type="ECO:0000256" key="5">
    <source>
        <dbReference type="ARBA" id="ARBA00022722"/>
    </source>
</evidence>
<evidence type="ECO:0000256" key="7">
    <source>
        <dbReference type="ARBA" id="ARBA00022839"/>
    </source>
</evidence>
<protein>
    <recommendedName>
        <fullName evidence="3">exoribonuclease II</fullName>
        <ecNumber evidence="3">3.1.13.1</ecNumber>
    </recommendedName>
</protein>
<evidence type="ECO:0000313" key="10">
    <source>
        <dbReference type="EMBL" id="KUG25943.1"/>
    </source>
</evidence>
<keyword evidence="4" id="KW-0963">Cytoplasm</keyword>
<dbReference type="PROSITE" id="PS01175">
    <property type="entry name" value="RIBONUCLEASE_II"/>
    <property type="match status" value="1"/>
</dbReference>
<dbReference type="Gene3D" id="2.40.50.140">
    <property type="entry name" value="Nucleic acid-binding proteins"/>
    <property type="match status" value="2"/>
</dbReference>
<dbReference type="CDD" id="cd04471">
    <property type="entry name" value="S1_RNase_R"/>
    <property type="match status" value="1"/>
</dbReference>
<dbReference type="GO" id="GO:0008859">
    <property type="term" value="F:exoribonuclease II activity"/>
    <property type="evidence" value="ECO:0007669"/>
    <property type="project" value="UniProtKB-EC"/>
</dbReference>
<dbReference type="Pfam" id="PF00575">
    <property type="entry name" value="S1"/>
    <property type="match status" value="1"/>
</dbReference>
<dbReference type="PANTHER" id="PTHR23355:SF9">
    <property type="entry name" value="DIS3-LIKE EXONUCLEASE 2"/>
    <property type="match status" value="1"/>
</dbReference>
<comment type="catalytic activity">
    <reaction evidence="1">
        <text>Exonucleolytic cleavage in the 3'- to 5'-direction to yield nucleoside 5'-phosphates.</text>
        <dbReference type="EC" id="3.1.13.1"/>
    </reaction>
</comment>
<evidence type="ECO:0000256" key="4">
    <source>
        <dbReference type="ARBA" id="ARBA00022490"/>
    </source>
</evidence>
<sequence>MKKEIKAYFSKHPSIKIKPRELAKKLNAREPHLYEKMKDVLFNLYSEKFLNREGKRYFLHIETDQKNYTGVVQIIDDGKYGFVVLNNSTIKDVFIAERNLGTALNGDHVEVELFDKHRGKNKEGRIIKVIERKYKEVVGKLVKSNSTSFVIPGQPDFHRDIYISKNNLKGAKNGDKVLVGDIVWNDRSSNPEGVIKENFGKAGSYEAELMNVARELNLNYKFPPKVIAQANKTNADINESELKSRLDLRNKVVFTIDPDDAKDYDDAVSIEELNNGNLSIGIHIADVAHYVNESSPIYKEAYKRANSVYLVGSVIPMLPEKLSNQICSLVPNEDRLTFSVIVEMTKRAAIVDYKISKSIINSKRRFTYNEVQEILDSKSGDFFDEVNSLNRIAVKLRNKRMKFGSINFHTPEVNFTLDDKGTPIDIKIKEVKDSHKLVEEFMLLANQIVAKHISSNKKNVSPMVFRIHDLPDEEKLKEFASFVKSLGYSFDPGSANNSKEFQRLLSEVEGTEDDALINEVAIRSMAKAVYSTDNIGHYGLGFKHYTHFTSPIRRFPDLIVHKLLFNNITGNQPGYSKTQLEKICEHCSAQERNAISAERLSVKLKQIEYLKNKIGEEFTAIISGITNFGIFVELRETLSEGLIRLRDIKDDYYLFDEKQYAIVGQESGKRYRLGDKIDVKLIRVDESKREIDFTLLN</sequence>
<evidence type="ECO:0000256" key="8">
    <source>
        <dbReference type="ARBA" id="ARBA00022884"/>
    </source>
</evidence>
<evidence type="ECO:0000256" key="3">
    <source>
        <dbReference type="ARBA" id="ARBA00012163"/>
    </source>
</evidence>
<dbReference type="InterPro" id="IPR004476">
    <property type="entry name" value="RNase_II/RNase_R"/>
</dbReference>
<dbReference type="SMART" id="SM00316">
    <property type="entry name" value="S1"/>
    <property type="match status" value="1"/>
</dbReference>
<dbReference type="SMART" id="SM00955">
    <property type="entry name" value="RNB"/>
    <property type="match status" value="1"/>
</dbReference>
<dbReference type="EC" id="3.1.13.1" evidence="3"/>
<keyword evidence="7" id="KW-0269">Exonuclease</keyword>
<proteinExistence type="inferred from homology"/>
<name>A0A0W8FYD2_9ZZZZ</name>
<dbReference type="AlphaFoldDB" id="A0A0W8FYD2"/>
<dbReference type="NCBIfam" id="TIGR00358">
    <property type="entry name" value="3_prime_RNase"/>
    <property type="match status" value="1"/>
</dbReference>
<dbReference type="InterPro" id="IPR001900">
    <property type="entry name" value="RNase_II/R"/>
</dbReference>
<feature type="domain" description="S1 motif" evidence="9">
    <location>
        <begin position="615"/>
        <end position="696"/>
    </location>
</feature>
<keyword evidence="6" id="KW-0378">Hydrolase</keyword>
<organism evidence="10">
    <name type="scientific">hydrocarbon metagenome</name>
    <dbReference type="NCBI Taxonomy" id="938273"/>
    <lineage>
        <taxon>unclassified sequences</taxon>
        <taxon>metagenomes</taxon>
        <taxon>ecological metagenomes</taxon>
    </lineage>
</organism>
<dbReference type="InterPro" id="IPR011805">
    <property type="entry name" value="RNase_R"/>
</dbReference>